<dbReference type="InterPro" id="IPR049450">
    <property type="entry name" value="ACOT8-like_C"/>
</dbReference>
<dbReference type="VEuPathDB" id="FungiDB:PV10_03476"/>
<dbReference type="CDD" id="cd03445">
    <property type="entry name" value="Thioesterase_II_repeat2"/>
    <property type="match status" value="1"/>
</dbReference>
<feature type="domain" description="Acyl-CoA thioesterase-like N-terminal HotDog" evidence="1">
    <location>
        <begin position="24"/>
        <end position="108"/>
    </location>
</feature>
<feature type="domain" description="Acyl-CoA thioesterase-like C-terminal" evidence="2">
    <location>
        <begin position="144"/>
        <end position="311"/>
    </location>
</feature>
<dbReference type="EMBL" id="NAJM01000001">
    <property type="protein sequence ID" value="RVX75791.1"/>
    <property type="molecule type" value="Genomic_DNA"/>
</dbReference>
<evidence type="ECO:0008006" key="5">
    <source>
        <dbReference type="Google" id="ProtNLM"/>
    </source>
</evidence>
<accession>A0A438NJ83</accession>
<proteinExistence type="predicted"/>
<comment type="caution">
    <text evidence="3">The sequence shown here is derived from an EMBL/GenBank/DDBJ whole genome shotgun (WGS) entry which is preliminary data.</text>
</comment>
<dbReference type="CDD" id="cd03444">
    <property type="entry name" value="Thioesterase_II_repeat1"/>
    <property type="match status" value="1"/>
</dbReference>
<dbReference type="InterPro" id="IPR029069">
    <property type="entry name" value="HotDog_dom_sf"/>
</dbReference>
<dbReference type="Pfam" id="PF20789">
    <property type="entry name" value="4HBT_3C"/>
    <property type="match status" value="1"/>
</dbReference>
<sequence length="328" mass="36186">MEEILKVVPVLPPAIDTFRNASPLWHPPDAQGIYGGICIAQSINAAQATVSIDFAVHSMHGKFLLAGKADDMLEYRVSRCSDGRSFATRTVRTCQKDRIIFIAVISFARDIPTASSRSLLHQEPMPRDIPLPPQSTRLDETHVPYVNKKVGMTNLNSSHPHDKRIHQWTRTTSKISPAGGIHAHISALSYICDSYFVGTVPHVHNIWNFVKPPLTEFDDGGSDLSALSPIHTRIPLPDDGRTANTGRPRISMMVTLSHTMLFHAPKAIKADEWMLSELTSHWAGDGRGVATQKIWSTDGTLLVTCIQEGVIRPEDNIQGRKTPAGSRL</sequence>
<dbReference type="GO" id="GO:0005782">
    <property type="term" value="C:peroxisomal matrix"/>
    <property type="evidence" value="ECO:0007669"/>
    <property type="project" value="UniProtKB-SubCell"/>
</dbReference>
<protein>
    <recommendedName>
        <fullName evidence="5">Acyl-CoA thioesterase II</fullName>
    </recommendedName>
</protein>
<evidence type="ECO:0000313" key="4">
    <source>
        <dbReference type="Proteomes" id="UP000288859"/>
    </source>
</evidence>
<dbReference type="Pfam" id="PF13622">
    <property type="entry name" value="4HBT_3"/>
    <property type="match status" value="1"/>
</dbReference>
<organism evidence="3 4">
    <name type="scientific">Exophiala mesophila</name>
    <name type="common">Black yeast-like fungus</name>
    <dbReference type="NCBI Taxonomy" id="212818"/>
    <lineage>
        <taxon>Eukaryota</taxon>
        <taxon>Fungi</taxon>
        <taxon>Dikarya</taxon>
        <taxon>Ascomycota</taxon>
        <taxon>Pezizomycotina</taxon>
        <taxon>Eurotiomycetes</taxon>
        <taxon>Chaetothyriomycetidae</taxon>
        <taxon>Chaetothyriales</taxon>
        <taxon>Herpotrichiellaceae</taxon>
        <taxon>Exophiala</taxon>
    </lineage>
</organism>
<evidence type="ECO:0000313" key="3">
    <source>
        <dbReference type="EMBL" id="RVX75791.1"/>
    </source>
</evidence>
<dbReference type="PANTHER" id="PTHR11066">
    <property type="entry name" value="ACYL-COA THIOESTERASE"/>
    <property type="match status" value="1"/>
</dbReference>
<dbReference type="PANTHER" id="PTHR11066:SF34">
    <property type="entry name" value="ACYL-COENZYME A THIOESTERASE 8"/>
    <property type="match status" value="1"/>
</dbReference>
<dbReference type="SUPFAM" id="SSF54637">
    <property type="entry name" value="Thioesterase/thiol ester dehydrase-isomerase"/>
    <property type="match status" value="2"/>
</dbReference>
<name>A0A438NJ83_EXOME</name>
<dbReference type="Gene3D" id="3.10.129.10">
    <property type="entry name" value="Hotdog Thioesterase"/>
    <property type="match status" value="2"/>
</dbReference>
<dbReference type="Proteomes" id="UP000288859">
    <property type="component" value="Unassembled WGS sequence"/>
</dbReference>
<dbReference type="InterPro" id="IPR003703">
    <property type="entry name" value="Acyl_CoA_thio"/>
</dbReference>
<dbReference type="GO" id="GO:0047617">
    <property type="term" value="F:fatty acyl-CoA hydrolase activity"/>
    <property type="evidence" value="ECO:0007669"/>
    <property type="project" value="InterPro"/>
</dbReference>
<evidence type="ECO:0000259" key="1">
    <source>
        <dbReference type="Pfam" id="PF13622"/>
    </source>
</evidence>
<dbReference type="GO" id="GO:0009062">
    <property type="term" value="P:fatty acid catabolic process"/>
    <property type="evidence" value="ECO:0007669"/>
    <property type="project" value="TreeGrafter"/>
</dbReference>
<reference evidence="3 4" key="1">
    <citation type="submission" date="2017-03" db="EMBL/GenBank/DDBJ databases">
        <title>Genomes of endolithic fungi from Antarctica.</title>
        <authorList>
            <person name="Coleine C."/>
            <person name="Masonjones S."/>
            <person name="Stajich J.E."/>
        </authorList>
    </citation>
    <scope>NUCLEOTIDE SEQUENCE [LARGE SCALE GENOMIC DNA]</scope>
    <source>
        <strain evidence="3 4">CCFEE 6314</strain>
    </source>
</reference>
<dbReference type="AlphaFoldDB" id="A0A438NJ83"/>
<gene>
    <name evidence="3" type="ORF">B0A52_00147</name>
</gene>
<evidence type="ECO:0000259" key="2">
    <source>
        <dbReference type="Pfam" id="PF20789"/>
    </source>
</evidence>
<dbReference type="InterPro" id="IPR049449">
    <property type="entry name" value="TesB_ACOT8-like_N"/>
</dbReference>
<dbReference type="GO" id="GO:0006637">
    <property type="term" value="P:acyl-CoA metabolic process"/>
    <property type="evidence" value="ECO:0007669"/>
    <property type="project" value="InterPro"/>
</dbReference>
<dbReference type="OrthoDB" id="68328at2759"/>